<dbReference type="GO" id="GO:0003677">
    <property type="term" value="F:DNA binding"/>
    <property type="evidence" value="ECO:0007669"/>
    <property type="project" value="InterPro"/>
</dbReference>
<dbReference type="Pfam" id="PF19054">
    <property type="entry name" value="DUF5753"/>
    <property type="match status" value="1"/>
</dbReference>
<dbReference type="SMART" id="SM00530">
    <property type="entry name" value="HTH_XRE"/>
    <property type="match status" value="1"/>
</dbReference>
<name>A0A3M2KZD9_9ACTN</name>
<dbReference type="Pfam" id="PF13560">
    <property type="entry name" value="HTH_31"/>
    <property type="match status" value="1"/>
</dbReference>
<dbReference type="RefSeq" id="WP_122399664.1">
    <property type="nucleotide sequence ID" value="NZ_RFFJ01000247.1"/>
</dbReference>
<dbReference type="SUPFAM" id="SSF47413">
    <property type="entry name" value="lambda repressor-like DNA-binding domains"/>
    <property type="match status" value="1"/>
</dbReference>
<dbReference type="InterPro" id="IPR001387">
    <property type="entry name" value="Cro/C1-type_HTH"/>
</dbReference>
<comment type="caution">
    <text evidence="2">The sequence shown here is derived from an EMBL/GenBank/DDBJ whole genome shotgun (WGS) entry which is preliminary data.</text>
</comment>
<dbReference type="PROSITE" id="PS50943">
    <property type="entry name" value="HTH_CROC1"/>
    <property type="match status" value="1"/>
</dbReference>
<reference evidence="2 3" key="1">
    <citation type="submission" date="2018-10" db="EMBL/GenBank/DDBJ databases">
        <title>Isolation, diversity and antifungal activity of actinobacteria from wheat.</title>
        <authorList>
            <person name="Han C."/>
        </authorList>
    </citation>
    <scope>NUCLEOTIDE SEQUENCE [LARGE SCALE GENOMIC DNA]</scope>
    <source>
        <strain evidence="2 3">NEAU-YY642</strain>
    </source>
</reference>
<dbReference type="Proteomes" id="UP000278673">
    <property type="component" value="Unassembled WGS sequence"/>
</dbReference>
<dbReference type="InterPro" id="IPR043917">
    <property type="entry name" value="DUF5753"/>
</dbReference>
<protein>
    <submittedName>
        <fullName evidence="2">XRE family transcriptional regulator</fullName>
    </submittedName>
</protein>
<dbReference type="AlphaFoldDB" id="A0A3M2KZD9"/>
<organism evidence="2 3">
    <name type="scientific">Streptomyces triticirhizae</name>
    <dbReference type="NCBI Taxonomy" id="2483353"/>
    <lineage>
        <taxon>Bacteria</taxon>
        <taxon>Bacillati</taxon>
        <taxon>Actinomycetota</taxon>
        <taxon>Actinomycetes</taxon>
        <taxon>Kitasatosporales</taxon>
        <taxon>Streptomycetaceae</taxon>
        <taxon>Streptomyces</taxon>
    </lineage>
</organism>
<dbReference type="EMBL" id="RFFJ01000247">
    <property type="protein sequence ID" value="RMI30016.1"/>
    <property type="molecule type" value="Genomic_DNA"/>
</dbReference>
<feature type="domain" description="HTH cro/C1-type" evidence="1">
    <location>
        <begin position="23"/>
        <end position="65"/>
    </location>
</feature>
<gene>
    <name evidence="2" type="ORF">EBN88_27020</name>
</gene>
<accession>A0A3M2KZD9</accession>
<sequence length="279" mass="31300">MAASHDEGAPEVMNDLEYLGAEIKEARLRAGLSQRQFASGTGFTQSYISKVERGALIPSRKFAQKCDLVLGADGRFERQRERLVKRGHPSWFAPFAKMEAEARAIMVWSVWILPGLLHTEDYARALFRAGNPDVSDEWIEKKVANRMARRGLLTRENPPKFWAIINEASLLSHIGGVRVMRAQLEHLAEAARMPKITLQVLSRTAEAPPATEPFILLEMPQQRTVAYTDTALGGQMATSDDQVEFCRSAFERLRAEALSPTKSIRLIEKIAKELPNEDV</sequence>
<dbReference type="CDD" id="cd00093">
    <property type="entry name" value="HTH_XRE"/>
    <property type="match status" value="1"/>
</dbReference>
<proteinExistence type="predicted"/>
<evidence type="ECO:0000259" key="1">
    <source>
        <dbReference type="PROSITE" id="PS50943"/>
    </source>
</evidence>
<keyword evidence="3" id="KW-1185">Reference proteome</keyword>
<evidence type="ECO:0000313" key="2">
    <source>
        <dbReference type="EMBL" id="RMI30016.1"/>
    </source>
</evidence>
<evidence type="ECO:0000313" key="3">
    <source>
        <dbReference type="Proteomes" id="UP000278673"/>
    </source>
</evidence>
<dbReference type="InterPro" id="IPR010982">
    <property type="entry name" value="Lambda_DNA-bd_dom_sf"/>
</dbReference>
<dbReference type="Gene3D" id="1.10.260.40">
    <property type="entry name" value="lambda repressor-like DNA-binding domains"/>
    <property type="match status" value="1"/>
</dbReference>